<evidence type="ECO:0000256" key="1">
    <source>
        <dbReference type="ARBA" id="ARBA00001942"/>
    </source>
</evidence>
<dbReference type="GO" id="GO:0045333">
    <property type="term" value="P:cellular respiration"/>
    <property type="evidence" value="ECO:0007669"/>
    <property type="project" value="UniProtKB-ARBA"/>
</dbReference>
<evidence type="ECO:0000256" key="6">
    <source>
        <dbReference type="ARBA" id="ARBA00022723"/>
    </source>
</evidence>
<dbReference type="GO" id="GO:0051539">
    <property type="term" value="F:4 iron, 4 sulfur cluster binding"/>
    <property type="evidence" value="ECO:0007669"/>
    <property type="project" value="UniProtKB-KW"/>
</dbReference>
<keyword evidence="6" id="KW-0479">Metal-binding</keyword>
<dbReference type="EMBL" id="CABFMQ020000085">
    <property type="protein sequence ID" value="VTZ50726.1"/>
    <property type="molecule type" value="Genomic_DNA"/>
</dbReference>
<dbReference type="SUPFAM" id="SSF50692">
    <property type="entry name" value="ADC-like"/>
    <property type="match status" value="1"/>
</dbReference>
<dbReference type="Pfam" id="PF04879">
    <property type="entry name" value="Molybdop_Fe4S4"/>
    <property type="match status" value="1"/>
</dbReference>
<comment type="cofactor">
    <cofactor evidence="1">
        <name>Mo-bis(molybdopterin guanine dinucleotide)</name>
        <dbReference type="ChEBI" id="CHEBI:60539"/>
    </cofactor>
</comment>
<dbReference type="InterPro" id="IPR006657">
    <property type="entry name" value="MoPterin_dinucl-bd_dom"/>
</dbReference>
<dbReference type="Pfam" id="PF01568">
    <property type="entry name" value="Molydop_binding"/>
    <property type="match status" value="1"/>
</dbReference>
<dbReference type="GO" id="GO:0016020">
    <property type="term" value="C:membrane"/>
    <property type="evidence" value="ECO:0007669"/>
    <property type="project" value="TreeGrafter"/>
</dbReference>
<keyword evidence="9" id="KW-0411">Iron-sulfur</keyword>
<dbReference type="PANTHER" id="PTHR43105">
    <property type="entry name" value="RESPIRATORY NITRATE REDUCTASE"/>
    <property type="match status" value="1"/>
</dbReference>
<dbReference type="Pfam" id="PF00384">
    <property type="entry name" value="Molybdopterin"/>
    <property type="match status" value="1"/>
</dbReference>
<keyword evidence="5" id="KW-0500">Molybdenum</keyword>
<proteinExistence type="inferred from homology"/>
<dbReference type="InterPro" id="IPR041957">
    <property type="entry name" value="CT_Nitrate-R-NapA-like"/>
</dbReference>
<dbReference type="CDD" id="cd02791">
    <property type="entry name" value="MopB_CT_Nitrate-R-NapA-like"/>
    <property type="match status" value="1"/>
</dbReference>
<protein>
    <submittedName>
        <fullName evidence="12">Nitrate reductase</fullName>
        <ecNumber evidence="12">1.7.-.-</ecNumber>
    </submittedName>
</protein>
<comment type="similarity">
    <text evidence="3">Belongs to the prokaryotic molybdopterin-containing oxidoreductase family. NasA/NapA/NarB subfamily.</text>
</comment>
<evidence type="ECO:0000256" key="7">
    <source>
        <dbReference type="ARBA" id="ARBA00023002"/>
    </source>
</evidence>
<dbReference type="InterPro" id="IPR009010">
    <property type="entry name" value="Asp_de-COase-like_dom_sf"/>
</dbReference>
<keyword evidence="4" id="KW-0004">4Fe-4S</keyword>
<dbReference type="Gene3D" id="2.40.40.20">
    <property type="match status" value="1"/>
</dbReference>
<dbReference type="GO" id="GO:0042128">
    <property type="term" value="P:nitrate assimilation"/>
    <property type="evidence" value="ECO:0007669"/>
    <property type="project" value="UniProtKB-KW"/>
</dbReference>
<evidence type="ECO:0000256" key="9">
    <source>
        <dbReference type="ARBA" id="ARBA00023014"/>
    </source>
</evidence>
<dbReference type="PANTHER" id="PTHR43105:SF9">
    <property type="entry name" value="NADPH-FE(3+) OXIDOREDUCTASE SUBUNIT ALPHA"/>
    <property type="match status" value="1"/>
</dbReference>
<evidence type="ECO:0000256" key="4">
    <source>
        <dbReference type="ARBA" id="ARBA00022485"/>
    </source>
</evidence>
<evidence type="ECO:0000256" key="10">
    <source>
        <dbReference type="ARBA" id="ARBA00023063"/>
    </source>
</evidence>
<dbReference type="Gene3D" id="3.40.228.10">
    <property type="entry name" value="Dimethylsulfoxide Reductase, domain 2"/>
    <property type="match status" value="1"/>
</dbReference>
<sequence length="890" mass="95698">MAEVTDARVVNTTCPYCGVGCGVKAEIAPDGNVSVRGDGEHPANFGRLCSKGSALNETIDLEGRLLHPHIGARRASWNDALDLVASTFSRTIAEHGPESVAFYVSGQLLTEDYYVANKLMKGFIGSANIDTNSRLCMASSVAGHRRAFGADIVPGTYADLELADLIVLVGSNLAWCHPVLYQRIAAAKEKRPEMRVVLVDPRRTMTADLADFHLPIRADGDGALFAGLLGWLADHEAVDRDYVAAHTTGFGAALAAARSVCLDEIAEQTGLQADELTSFYALFAGASKVVTVYSQGVNQSSTGTDKVNAIINCHLATGRIGRPGMGPFSVTGQPNAMGGREVGGLANMLAAHMEIENPDHRDRVQRFWRSPFIADRPGLKAVDLFRAVADGRIKALWIMATNPVDSLPEAASIEAALKACPFVVVSDVLTQTDTIRHAHVRLPAAAWGEKDGTVTNSERRISRQRAFLPLPGEARPDWRIICDVAQRMGFANAFSYASPAEIFREHAALSAFENGGTRAFDIGALAGIDLAHFDGMGPFQWPLPDADAPAETRFFGDGQFFTPDRKARFVAISAIADTRTSRDFPLILNTGRVRDHWHTMTRTGKSARLSQHLAEPFVEIHPEDAARYGIVDADIVRVSTMGHAILVRALLSTRQARGSVFVPIHWTDQFAARARVDILVPGLTDPHSGQPASKHVPVRVARFEAALYGFAVVNEHPPMIEADYWALAKCRAGWRVEFAFAKADRDWPLFAASLFGCAAGADFLAYNDATAGQQRFACFDGQRLAGALFLAPQPVAVSRDWAVEQLSAEFASQRARVAVIAGRPGRGLAERGATVCSCFGVGANQIAVAAKAGCVTVEAIGQTLQAGTNCGSCRAEIKGIINAYRLQAAE</sequence>
<dbReference type="InterPro" id="IPR027467">
    <property type="entry name" value="MopterinOxRdtase_cofactor_BS"/>
</dbReference>
<dbReference type="GO" id="GO:1990204">
    <property type="term" value="C:oxidoreductase complex"/>
    <property type="evidence" value="ECO:0007669"/>
    <property type="project" value="UniProtKB-ARBA"/>
</dbReference>
<evidence type="ECO:0000256" key="2">
    <source>
        <dbReference type="ARBA" id="ARBA00001966"/>
    </source>
</evidence>
<dbReference type="GO" id="GO:0043546">
    <property type="term" value="F:molybdopterin cofactor binding"/>
    <property type="evidence" value="ECO:0007669"/>
    <property type="project" value="InterPro"/>
</dbReference>
<feature type="domain" description="4Fe-4S Mo/W bis-MGD-type" evidence="11">
    <location>
        <begin position="7"/>
        <end position="63"/>
    </location>
</feature>
<comment type="caution">
    <text evidence="12">The sequence shown here is derived from an EMBL/GenBank/DDBJ whole genome shotgun (WGS) entry which is preliminary data.</text>
</comment>
<dbReference type="PROSITE" id="PS00551">
    <property type="entry name" value="MOLYBDOPTERIN_PROK_1"/>
    <property type="match status" value="1"/>
</dbReference>
<dbReference type="SUPFAM" id="SSF53706">
    <property type="entry name" value="Formate dehydrogenase/DMSO reductase, domains 1-3"/>
    <property type="match status" value="1"/>
</dbReference>
<evidence type="ECO:0000256" key="8">
    <source>
        <dbReference type="ARBA" id="ARBA00023004"/>
    </source>
</evidence>
<dbReference type="Gene3D" id="3.40.50.740">
    <property type="match status" value="1"/>
</dbReference>
<dbReference type="SMART" id="SM00926">
    <property type="entry name" value="Molybdop_Fe4S4"/>
    <property type="match status" value="1"/>
</dbReference>
<dbReference type="GO" id="GO:0046872">
    <property type="term" value="F:metal ion binding"/>
    <property type="evidence" value="ECO:0007669"/>
    <property type="project" value="UniProtKB-KW"/>
</dbReference>
<reference evidence="12 13" key="1">
    <citation type="submission" date="2019-05" db="EMBL/GenBank/DDBJ databases">
        <authorList>
            <person name="Farhan Ul Haque M."/>
        </authorList>
    </citation>
    <scope>NUCLEOTIDE SEQUENCE [LARGE SCALE GENOMIC DNA]</scope>
    <source>
        <strain evidence="12">2</strain>
    </source>
</reference>
<organism evidence="12 13">
    <name type="scientific">Methylocella tundrae</name>
    <dbReference type="NCBI Taxonomy" id="227605"/>
    <lineage>
        <taxon>Bacteria</taxon>
        <taxon>Pseudomonadati</taxon>
        <taxon>Pseudomonadota</taxon>
        <taxon>Alphaproteobacteria</taxon>
        <taxon>Hyphomicrobiales</taxon>
        <taxon>Beijerinckiaceae</taxon>
        <taxon>Methylocella</taxon>
    </lineage>
</organism>
<dbReference type="PROSITE" id="PS51669">
    <property type="entry name" value="4FE4S_MOW_BIS_MGD"/>
    <property type="match status" value="1"/>
</dbReference>
<dbReference type="Proteomes" id="UP000485880">
    <property type="component" value="Unassembled WGS sequence"/>
</dbReference>
<dbReference type="Gene3D" id="1.10.10.1100">
    <property type="entry name" value="BFD-like [2Fe-2S]-binding domain"/>
    <property type="match status" value="1"/>
</dbReference>
<dbReference type="GO" id="GO:0016491">
    <property type="term" value="F:oxidoreductase activity"/>
    <property type="evidence" value="ECO:0007669"/>
    <property type="project" value="UniProtKB-KW"/>
</dbReference>
<evidence type="ECO:0000313" key="12">
    <source>
        <dbReference type="EMBL" id="VTZ50726.1"/>
    </source>
</evidence>
<evidence type="ECO:0000256" key="5">
    <source>
        <dbReference type="ARBA" id="ARBA00022505"/>
    </source>
</evidence>
<dbReference type="RefSeq" id="WP_174512720.1">
    <property type="nucleotide sequence ID" value="NZ_CABFMQ020000085.1"/>
</dbReference>
<dbReference type="Gene3D" id="2.20.25.90">
    <property type="entry name" value="ADC-like domains"/>
    <property type="match status" value="1"/>
</dbReference>
<dbReference type="InterPro" id="IPR050123">
    <property type="entry name" value="Prok_molybdopt-oxidoreductase"/>
</dbReference>
<dbReference type="InterPro" id="IPR006656">
    <property type="entry name" value="Mopterin_OxRdtase"/>
</dbReference>
<keyword evidence="10" id="KW-0534">Nitrate assimilation</keyword>
<gene>
    <name evidence="12" type="primary">nasA</name>
    <name evidence="12" type="ORF">MPC4_280022</name>
</gene>
<accession>A0A8B6M7B4</accession>
<dbReference type="EC" id="1.7.-.-" evidence="12"/>
<keyword evidence="7 12" id="KW-0560">Oxidoreductase</keyword>
<keyword evidence="13" id="KW-1185">Reference proteome</keyword>
<dbReference type="AlphaFoldDB" id="A0A8B6M7B4"/>
<name>A0A8B6M7B4_METTU</name>
<dbReference type="Pfam" id="PF04324">
    <property type="entry name" value="Fer2_BFD"/>
    <property type="match status" value="1"/>
</dbReference>
<dbReference type="InterPro" id="IPR041854">
    <property type="entry name" value="BFD-like_2Fe2S-bd_dom_sf"/>
</dbReference>
<comment type="cofactor">
    <cofactor evidence="2">
        <name>[4Fe-4S] cluster</name>
        <dbReference type="ChEBI" id="CHEBI:49883"/>
    </cofactor>
</comment>
<dbReference type="InterPro" id="IPR006963">
    <property type="entry name" value="Mopterin_OxRdtase_4Fe-4S_dom"/>
</dbReference>
<evidence type="ECO:0000256" key="3">
    <source>
        <dbReference type="ARBA" id="ARBA00008747"/>
    </source>
</evidence>
<keyword evidence="8" id="KW-0408">Iron</keyword>
<dbReference type="InterPro" id="IPR007419">
    <property type="entry name" value="BFD-like_2Fe2S-bd_dom"/>
</dbReference>
<evidence type="ECO:0000313" key="13">
    <source>
        <dbReference type="Proteomes" id="UP000485880"/>
    </source>
</evidence>
<evidence type="ECO:0000259" key="11">
    <source>
        <dbReference type="PROSITE" id="PS51669"/>
    </source>
</evidence>
<dbReference type="CDD" id="cd02754">
    <property type="entry name" value="MopB_Nitrate-R-NapA-like"/>
    <property type="match status" value="1"/>
</dbReference>